<dbReference type="Proteomes" id="UP000663722">
    <property type="component" value="Chromosome"/>
</dbReference>
<reference evidence="1" key="1">
    <citation type="journal article" date="2021" name="Microb. Physiol.">
        <title>Proteogenomic Insights into the Physiology of Marine, Sulfate-Reducing, Filamentous Desulfonema limicola and Desulfonema magnum.</title>
        <authorList>
            <person name="Schnaars V."/>
            <person name="Wohlbrand L."/>
            <person name="Scheve S."/>
            <person name="Hinrichs C."/>
            <person name="Reinhardt R."/>
            <person name="Rabus R."/>
        </authorList>
    </citation>
    <scope>NUCLEOTIDE SEQUENCE</scope>
    <source>
        <strain evidence="1">4be13</strain>
    </source>
</reference>
<dbReference type="KEGG" id="dmm:dnm_066380"/>
<gene>
    <name evidence="1" type="ORF">dnm_066380</name>
</gene>
<protein>
    <submittedName>
        <fullName evidence="1">Uncharacterized protein</fullName>
    </submittedName>
</protein>
<evidence type="ECO:0000313" key="1">
    <source>
        <dbReference type="EMBL" id="QTA90578.1"/>
    </source>
</evidence>
<sequence length="39" mass="4868">MKFFMVVYEKFKAFAFCSTLYKPYHEGRTQTKWKKKKKL</sequence>
<name>A0A975BS32_9BACT</name>
<keyword evidence="2" id="KW-1185">Reference proteome</keyword>
<dbReference type="AlphaFoldDB" id="A0A975BS32"/>
<accession>A0A975BS32</accession>
<evidence type="ECO:0000313" key="2">
    <source>
        <dbReference type="Proteomes" id="UP000663722"/>
    </source>
</evidence>
<dbReference type="EMBL" id="CP061800">
    <property type="protein sequence ID" value="QTA90578.1"/>
    <property type="molecule type" value="Genomic_DNA"/>
</dbReference>
<proteinExistence type="predicted"/>
<organism evidence="1 2">
    <name type="scientific">Desulfonema magnum</name>
    <dbReference type="NCBI Taxonomy" id="45655"/>
    <lineage>
        <taxon>Bacteria</taxon>
        <taxon>Pseudomonadati</taxon>
        <taxon>Thermodesulfobacteriota</taxon>
        <taxon>Desulfobacteria</taxon>
        <taxon>Desulfobacterales</taxon>
        <taxon>Desulfococcaceae</taxon>
        <taxon>Desulfonema</taxon>
    </lineage>
</organism>